<dbReference type="InterPro" id="IPR000620">
    <property type="entry name" value="EamA_dom"/>
</dbReference>
<protein>
    <submittedName>
        <fullName evidence="10">DMT family transporter</fullName>
    </submittedName>
</protein>
<feature type="transmembrane region" description="Helical" evidence="8">
    <location>
        <begin position="281"/>
        <end position="299"/>
    </location>
</feature>
<dbReference type="SUPFAM" id="SSF103481">
    <property type="entry name" value="Multidrug resistance efflux transporter EmrE"/>
    <property type="match status" value="2"/>
</dbReference>
<feature type="transmembrane region" description="Helical" evidence="8">
    <location>
        <begin position="139"/>
        <end position="161"/>
    </location>
</feature>
<dbReference type="Pfam" id="PF00892">
    <property type="entry name" value="EamA"/>
    <property type="match status" value="2"/>
</dbReference>
<feature type="domain" description="EamA" evidence="9">
    <location>
        <begin position="164"/>
        <end position="296"/>
    </location>
</feature>
<comment type="caution">
    <text evidence="10">The sequence shown here is derived from an EMBL/GenBank/DDBJ whole genome shotgun (WGS) entry which is preliminary data.</text>
</comment>
<proteinExistence type="inferred from homology"/>
<feature type="transmembrane region" description="Helical" evidence="8">
    <location>
        <begin position="36"/>
        <end position="54"/>
    </location>
</feature>
<gene>
    <name evidence="10" type="ORF">JYB65_03120</name>
</gene>
<name>A0A939D6C6_CLOAM</name>
<evidence type="ECO:0000259" key="9">
    <source>
        <dbReference type="Pfam" id="PF00892"/>
    </source>
</evidence>
<dbReference type="InterPro" id="IPR051258">
    <property type="entry name" value="Diverse_Substrate_Transporter"/>
</dbReference>
<evidence type="ECO:0000256" key="3">
    <source>
        <dbReference type="ARBA" id="ARBA00022475"/>
    </source>
</evidence>
<keyword evidence="5 8" id="KW-1133">Transmembrane helix</keyword>
<feature type="transmembrane region" description="Helical" evidence="8">
    <location>
        <begin position="84"/>
        <end position="108"/>
    </location>
</feature>
<sequence length="328" mass="36443">MRRKMHGEFMLIITALIWGVSFVAQRAGMEYIGPFTFNGIRCLIGALVLLPVLTSMAHQRKKRQSAETEIKATEIELKTARKDLIAGGLVCGVVFFISSSLQQIGMIYTTAGKAGFITALYIVIVPILGIFLRQKVRPILWLCVVLATTGLYLLCIQEDFLIGKGDLLILICAFGFSIHILVIDHFSPKIDGVKLSCFQFLVCGILSIPCMIIFETIRWADIINCWLPILYAGVLSCGIAYTLQVVAQKYTEPTVTSLILSMESVFAVIAGIIILNEQISIRETFGCIIMFIAILLAQIPSKGKITNKLSEKHEEILNPYKYKGEDVR</sequence>
<dbReference type="Proteomes" id="UP000664545">
    <property type="component" value="Unassembled WGS sequence"/>
</dbReference>
<keyword evidence="3" id="KW-1003">Cell membrane</keyword>
<dbReference type="RefSeq" id="WP_206581153.1">
    <property type="nucleotide sequence ID" value="NZ_JAFJZZ010000001.1"/>
</dbReference>
<comment type="similarity">
    <text evidence="2">Belongs to the EamA transporter family.</text>
</comment>
<organism evidence="10 11">
    <name type="scientific">Clostridium aminobutyricum</name>
    <dbReference type="NCBI Taxonomy" id="33953"/>
    <lineage>
        <taxon>Bacteria</taxon>
        <taxon>Bacillati</taxon>
        <taxon>Bacillota</taxon>
        <taxon>Clostridia</taxon>
        <taxon>Eubacteriales</taxon>
        <taxon>Clostridiaceae</taxon>
        <taxon>Clostridium</taxon>
    </lineage>
</organism>
<evidence type="ECO:0000256" key="5">
    <source>
        <dbReference type="ARBA" id="ARBA00022989"/>
    </source>
</evidence>
<feature type="domain" description="EamA" evidence="9">
    <location>
        <begin position="7"/>
        <end position="154"/>
    </location>
</feature>
<feature type="transmembrane region" description="Helical" evidence="8">
    <location>
        <begin position="255"/>
        <end position="275"/>
    </location>
</feature>
<keyword evidence="6 8" id="KW-0472">Membrane</keyword>
<feature type="transmembrane region" description="Helical" evidence="8">
    <location>
        <begin position="226"/>
        <end position="243"/>
    </location>
</feature>
<feature type="transmembrane region" description="Helical" evidence="8">
    <location>
        <begin position="114"/>
        <end position="132"/>
    </location>
</feature>
<evidence type="ECO:0000256" key="2">
    <source>
        <dbReference type="ARBA" id="ARBA00007362"/>
    </source>
</evidence>
<dbReference type="AlphaFoldDB" id="A0A939D6C6"/>
<keyword evidence="4 8" id="KW-0812">Transmembrane</keyword>
<dbReference type="PANTHER" id="PTHR42920:SF5">
    <property type="entry name" value="EAMA DOMAIN-CONTAINING PROTEIN"/>
    <property type="match status" value="1"/>
</dbReference>
<evidence type="ECO:0000313" key="10">
    <source>
        <dbReference type="EMBL" id="MBN7772344.1"/>
    </source>
</evidence>
<dbReference type="GO" id="GO:0005886">
    <property type="term" value="C:plasma membrane"/>
    <property type="evidence" value="ECO:0007669"/>
    <property type="project" value="UniProtKB-SubCell"/>
</dbReference>
<evidence type="ECO:0000256" key="7">
    <source>
        <dbReference type="SAM" id="Coils"/>
    </source>
</evidence>
<dbReference type="EMBL" id="JAFJZZ010000001">
    <property type="protein sequence ID" value="MBN7772344.1"/>
    <property type="molecule type" value="Genomic_DNA"/>
</dbReference>
<comment type="subcellular location">
    <subcellularLocation>
        <location evidence="1">Cell membrane</location>
        <topology evidence="1">Multi-pass membrane protein</topology>
    </subcellularLocation>
</comment>
<keyword evidence="11" id="KW-1185">Reference proteome</keyword>
<accession>A0A939D6C6</accession>
<evidence type="ECO:0000313" key="11">
    <source>
        <dbReference type="Proteomes" id="UP000664545"/>
    </source>
</evidence>
<feature type="transmembrane region" description="Helical" evidence="8">
    <location>
        <begin position="195"/>
        <end position="214"/>
    </location>
</feature>
<reference evidence="10" key="1">
    <citation type="submission" date="2021-02" db="EMBL/GenBank/DDBJ databases">
        <title>Abyssanaerobacter marinus gen.nov., sp., nov, anaerobic bacterium isolated from the Onnuri vent field of Indian Ocean and suggestion of Mogibacteriaceae fam. nov., and proposal of reclassification of ambiguous this family's genus member.</title>
        <authorList>
            <person name="Kim Y.J."/>
            <person name="Yang J.-A."/>
        </authorList>
    </citation>
    <scope>NUCLEOTIDE SEQUENCE</scope>
    <source>
        <strain evidence="10">DSM 2634</strain>
    </source>
</reference>
<dbReference type="PANTHER" id="PTHR42920">
    <property type="entry name" value="OS03G0707200 PROTEIN-RELATED"/>
    <property type="match status" value="1"/>
</dbReference>
<evidence type="ECO:0000256" key="4">
    <source>
        <dbReference type="ARBA" id="ARBA00022692"/>
    </source>
</evidence>
<keyword evidence="7" id="KW-0175">Coiled coil</keyword>
<evidence type="ECO:0000256" key="1">
    <source>
        <dbReference type="ARBA" id="ARBA00004651"/>
    </source>
</evidence>
<feature type="transmembrane region" description="Helical" evidence="8">
    <location>
        <begin position="167"/>
        <end position="183"/>
    </location>
</feature>
<feature type="coiled-coil region" evidence="7">
    <location>
        <begin position="56"/>
        <end position="83"/>
    </location>
</feature>
<evidence type="ECO:0000256" key="6">
    <source>
        <dbReference type="ARBA" id="ARBA00023136"/>
    </source>
</evidence>
<evidence type="ECO:0000256" key="8">
    <source>
        <dbReference type="SAM" id="Phobius"/>
    </source>
</evidence>
<dbReference type="InterPro" id="IPR037185">
    <property type="entry name" value="EmrE-like"/>
</dbReference>